<evidence type="ECO:0000313" key="5">
    <source>
        <dbReference type="EMBL" id="GLW67460.1"/>
    </source>
</evidence>
<feature type="domain" description="Carbamoyltransferase" evidence="3">
    <location>
        <begin position="14"/>
        <end position="363"/>
    </location>
</feature>
<dbReference type="GO" id="GO:0003824">
    <property type="term" value="F:catalytic activity"/>
    <property type="evidence" value="ECO:0007669"/>
    <property type="project" value="InterPro"/>
</dbReference>
<dbReference type="InterPro" id="IPR038152">
    <property type="entry name" value="Carbam_trans_C_sf"/>
</dbReference>
<evidence type="ECO:0000256" key="1">
    <source>
        <dbReference type="ARBA" id="ARBA00006129"/>
    </source>
</evidence>
<dbReference type="SUPFAM" id="SSF53067">
    <property type="entry name" value="Actin-like ATPase domain"/>
    <property type="match status" value="1"/>
</dbReference>
<dbReference type="RefSeq" id="WP_083951522.1">
    <property type="nucleotide sequence ID" value="NZ_BSRZ01000024.1"/>
</dbReference>
<accession>A0A9W6V048</accession>
<gene>
    <name evidence="5" type="ORF">Arub01_57030</name>
</gene>
<comment type="caution">
    <text evidence="5">The sequence shown here is derived from an EMBL/GenBank/DDBJ whole genome shotgun (WGS) entry which is preliminary data.</text>
</comment>
<dbReference type="Pfam" id="PF02543">
    <property type="entry name" value="Carbam_trans_N"/>
    <property type="match status" value="1"/>
</dbReference>
<organism evidence="5 6">
    <name type="scientific">Actinomadura rubrobrunea</name>
    <dbReference type="NCBI Taxonomy" id="115335"/>
    <lineage>
        <taxon>Bacteria</taxon>
        <taxon>Bacillati</taxon>
        <taxon>Actinomycetota</taxon>
        <taxon>Actinomycetes</taxon>
        <taxon>Streptosporangiales</taxon>
        <taxon>Thermomonosporaceae</taxon>
        <taxon>Actinomadura</taxon>
    </lineage>
</organism>
<feature type="region of interest" description="Disordered" evidence="2">
    <location>
        <begin position="592"/>
        <end position="612"/>
    </location>
</feature>
<dbReference type="Proteomes" id="UP001165124">
    <property type="component" value="Unassembled WGS sequence"/>
</dbReference>
<dbReference type="EMBL" id="BSRZ01000024">
    <property type="protein sequence ID" value="GLW67460.1"/>
    <property type="molecule type" value="Genomic_DNA"/>
</dbReference>
<dbReference type="CDD" id="cd24098">
    <property type="entry name" value="ASKHA_NBD_TobZ_N"/>
    <property type="match status" value="1"/>
</dbReference>
<keyword evidence="6" id="KW-1185">Reference proteome</keyword>
<dbReference type="Gene3D" id="3.30.420.40">
    <property type="match status" value="2"/>
</dbReference>
<dbReference type="InterPro" id="IPR031730">
    <property type="entry name" value="Carbam_trans_C"/>
</dbReference>
<dbReference type="InterPro" id="IPR043129">
    <property type="entry name" value="ATPase_NBD"/>
</dbReference>
<dbReference type="PANTHER" id="PTHR34847:SF1">
    <property type="entry name" value="NODULATION PROTEIN U"/>
    <property type="match status" value="1"/>
</dbReference>
<evidence type="ECO:0000259" key="4">
    <source>
        <dbReference type="Pfam" id="PF16861"/>
    </source>
</evidence>
<dbReference type="AlphaFoldDB" id="A0A9W6V048"/>
<dbReference type="InterPro" id="IPR003696">
    <property type="entry name" value="Carbtransf_dom"/>
</dbReference>
<sequence>MNAITAAPTEPVVLGLCSGTHDSAAALIAGRRLVGLVEEERLNGDKHTRAYPQQAISWLLDEANLSPSQVTHVAYNFDPRRYLTAAAASLAHLLCPTTMRRSLPRARSFARVHVLARERYAQFARCFPNAAITGVEHHLAHGLYALAAGADRLAPARGAAVLVVDSLGESATTTITHARRAADGRLHLRRLLTVNDPASLGYVYGAVTAHLGWRRGDEEGTVMALAATGDPARFRNLFRQAIPLTSSGFRVDVRWFPLRVLSRAWPRVSEAFIAATCPPRAPDAPVEQVHRDLAAALQERIEHVMVHLARLARALTGEPVLMVGGGVAMNCVAIGKICQQAEFEQVTVPPAPGDSGTAAGAALALHRTLTGRLPSGVAGACYLGPSYDEVRLSRQPRPGLIAVRLSEPAELIAQRLADGQIVGLFQGRLEAGPRALGNRSILASPLTPGVVDRLNATVKYREPFRPFAPVVLADHASDYFTLAQPSPFMSIASGVTDLARQTVPAVVHVNGTARVQTVTHEQNSLLAEILAEFAAITGHPVLINTSLNVKGKPICGTVDQALDCLTASGLDAALIGEWWVTKTARSNVSPLTATAQSAPSSGADFKPDMEAE</sequence>
<evidence type="ECO:0000313" key="6">
    <source>
        <dbReference type="Proteomes" id="UP001165124"/>
    </source>
</evidence>
<name>A0A9W6V048_9ACTN</name>
<dbReference type="Gene3D" id="3.90.870.20">
    <property type="entry name" value="Carbamoyltransferase, C-terminal domain"/>
    <property type="match status" value="1"/>
</dbReference>
<proteinExistence type="inferred from homology"/>
<feature type="domain" description="Carbamoyltransferase C-terminal" evidence="4">
    <location>
        <begin position="413"/>
        <end position="582"/>
    </location>
</feature>
<dbReference type="PANTHER" id="PTHR34847">
    <property type="entry name" value="NODULATION PROTEIN U"/>
    <property type="match status" value="1"/>
</dbReference>
<evidence type="ECO:0000256" key="2">
    <source>
        <dbReference type="SAM" id="MobiDB-lite"/>
    </source>
</evidence>
<evidence type="ECO:0000259" key="3">
    <source>
        <dbReference type="Pfam" id="PF02543"/>
    </source>
</evidence>
<reference evidence="5" key="1">
    <citation type="submission" date="2023-02" db="EMBL/GenBank/DDBJ databases">
        <title>Actinomadura rubrobrunea NBRC 14622.</title>
        <authorList>
            <person name="Ichikawa N."/>
            <person name="Sato H."/>
            <person name="Tonouchi N."/>
        </authorList>
    </citation>
    <scope>NUCLEOTIDE SEQUENCE</scope>
    <source>
        <strain evidence="5">NBRC 14622</strain>
    </source>
</reference>
<dbReference type="Pfam" id="PF16861">
    <property type="entry name" value="Carbam_trans_C"/>
    <property type="match status" value="1"/>
</dbReference>
<comment type="similarity">
    <text evidence="1">Belongs to the NodU/CmcH family.</text>
</comment>
<protein>
    <submittedName>
        <fullName evidence="5">Carbamoyltransferase</fullName>
    </submittedName>
</protein>
<dbReference type="InterPro" id="IPR051338">
    <property type="entry name" value="NodU/CmcH_Carbamoyltrnsfr"/>
</dbReference>